<dbReference type="Proteomes" id="UP000599109">
    <property type="component" value="Unassembled WGS sequence"/>
</dbReference>
<reference evidence="3 4" key="1">
    <citation type="journal article" date="2017" name="Int. J. Syst. Evol. Microbiol.">
        <title>Ramlibacter monticola sp. nov., isolated from forest soil.</title>
        <authorList>
            <person name="Chaudhary D.K."/>
            <person name="Kim J."/>
        </authorList>
    </citation>
    <scope>NUCLEOTIDE SEQUENCE [LARGE SCALE GENOMIC DNA]</scope>
    <source>
        <strain evidence="3 4">KACC 19175</strain>
    </source>
</reference>
<comment type="caution">
    <text evidence="3">The sequence shown here is derived from an EMBL/GenBank/DDBJ whole genome shotgun (WGS) entry which is preliminary data.</text>
</comment>
<sequence>MRLTRWPSLSLVALAAAATCSAQAQQEVPADLRPDAAWPTPTLAGETKEPETDWVVPPLHWSGFLAYELHSLRDQGRSSSLSNLLTANLSAATYIYQPWFARLNGSLNVTGDWTQEKTSGGFDSDGSLHERIRSQERFVTGAGRLELFPLSRFPFEFHVESNDSRTDSGLSSNLNFRTQNVGFSQRYRPVSGAYALSGTFDRREQSGTGFRSTSDAFNGDFNTRWKYNDLTVSLSHNQARSIGREDESRFTGLTTQHNYAPSSGVSVNSTVNWSRTEDLFATGVSDISVLQGTSIGIWQRANSPLTLTGSARGIALREGVGDTGLDAAALTLGANYQFNPNLRLTANGALNLGRALGGNSSTGLNASFGANYQGDSLQFGAARYDWFGGATLGTSLNSVSGQDSERQDALAAQIGHSLTLPIAMAGSSLDLTANQSLAATHINGTQRTDDPRLAALADTQVMVNGVAATWQLARGERSAYARASYNDSMELGGGHARFQLLNFQLSGSLEFDRYSSLVGDLTYQRTNQRPSELVDPAVVIARTGNTGTSAEISFVNQRLFGVPRLRFLSRLRLAQDVLRQPGTLTFLPDRETRLWENRLDYAIGRIETQLVLRLSEVEGRRLQSLTLRIQRNFGQ</sequence>
<evidence type="ECO:0000313" key="3">
    <source>
        <dbReference type="EMBL" id="MBL0390741.1"/>
    </source>
</evidence>
<evidence type="ECO:0000313" key="4">
    <source>
        <dbReference type="Proteomes" id="UP000599109"/>
    </source>
</evidence>
<feature type="signal peptide" evidence="2">
    <location>
        <begin position="1"/>
        <end position="24"/>
    </location>
</feature>
<accession>A0A936YY39</accession>
<evidence type="ECO:0000256" key="1">
    <source>
        <dbReference type="SAM" id="MobiDB-lite"/>
    </source>
</evidence>
<proteinExistence type="predicted"/>
<evidence type="ECO:0000256" key="2">
    <source>
        <dbReference type="SAM" id="SignalP"/>
    </source>
</evidence>
<organism evidence="3 4">
    <name type="scientific">Ramlibacter monticola</name>
    <dbReference type="NCBI Taxonomy" id="1926872"/>
    <lineage>
        <taxon>Bacteria</taxon>
        <taxon>Pseudomonadati</taxon>
        <taxon>Pseudomonadota</taxon>
        <taxon>Betaproteobacteria</taxon>
        <taxon>Burkholderiales</taxon>
        <taxon>Comamonadaceae</taxon>
        <taxon>Ramlibacter</taxon>
    </lineage>
</organism>
<feature type="chain" id="PRO_5037773809" description="TIGR03016 family PEP-CTERM system-associated outer membrane protein" evidence="2">
    <location>
        <begin position="25"/>
        <end position="635"/>
    </location>
</feature>
<feature type="region of interest" description="Disordered" evidence="1">
    <location>
        <begin position="28"/>
        <end position="50"/>
    </location>
</feature>
<gene>
    <name evidence="3" type="ORF">JJ685_06240</name>
</gene>
<dbReference type="EMBL" id="JAEQNE010000001">
    <property type="protein sequence ID" value="MBL0390741.1"/>
    <property type="molecule type" value="Genomic_DNA"/>
</dbReference>
<dbReference type="RefSeq" id="WP_201673323.1">
    <property type="nucleotide sequence ID" value="NZ_JAEQNE010000001.1"/>
</dbReference>
<protein>
    <recommendedName>
        <fullName evidence="5">TIGR03016 family PEP-CTERM system-associated outer membrane protein</fullName>
    </recommendedName>
</protein>
<dbReference type="AlphaFoldDB" id="A0A936YY39"/>
<evidence type="ECO:0008006" key="5">
    <source>
        <dbReference type="Google" id="ProtNLM"/>
    </source>
</evidence>
<keyword evidence="2" id="KW-0732">Signal</keyword>
<name>A0A936YY39_9BURK</name>
<keyword evidence="4" id="KW-1185">Reference proteome</keyword>